<comment type="similarity">
    <text evidence="3">In the N-terminal section; belongs to the glycosyltransferase 51 family.</text>
</comment>
<keyword evidence="12 18" id="KW-0472">Membrane</keyword>
<keyword evidence="6" id="KW-0645">Protease</keyword>
<keyword evidence="13" id="KW-0511">Multifunctional enzyme</keyword>
<keyword evidence="22" id="KW-1185">Reference proteome</keyword>
<evidence type="ECO:0000259" key="20">
    <source>
        <dbReference type="Pfam" id="PF00912"/>
    </source>
</evidence>
<dbReference type="GO" id="GO:0008955">
    <property type="term" value="F:peptidoglycan glycosyltransferase activity"/>
    <property type="evidence" value="ECO:0007669"/>
    <property type="project" value="UniProtKB-EC"/>
</dbReference>
<evidence type="ECO:0000313" key="21">
    <source>
        <dbReference type="EMBL" id="GER87629.1"/>
    </source>
</evidence>
<protein>
    <submittedName>
        <fullName evidence="21">Uncharacterized protein</fullName>
    </submittedName>
</protein>
<dbReference type="FunFam" id="1.10.3810.10:FF:000001">
    <property type="entry name" value="Penicillin-binding protein 1A"/>
    <property type="match status" value="1"/>
</dbReference>
<keyword evidence="11" id="KW-0573">Peptidoglycan synthesis</keyword>
<dbReference type="Gene3D" id="1.10.3810.10">
    <property type="entry name" value="Biosynthetic peptidoglycan transglycosylase-like"/>
    <property type="match status" value="1"/>
</dbReference>
<comment type="caution">
    <text evidence="21">The sequence shown here is derived from an EMBL/GenBank/DDBJ whole genome shotgun (WGS) entry which is preliminary data.</text>
</comment>
<keyword evidence="10" id="KW-0133">Cell shape</keyword>
<dbReference type="GO" id="GO:0006508">
    <property type="term" value="P:proteolysis"/>
    <property type="evidence" value="ECO:0007669"/>
    <property type="project" value="UniProtKB-KW"/>
</dbReference>
<dbReference type="SUPFAM" id="SSF56601">
    <property type="entry name" value="beta-lactamase/transpeptidase-like"/>
    <property type="match status" value="1"/>
</dbReference>
<evidence type="ECO:0000256" key="6">
    <source>
        <dbReference type="ARBA" id="ARBA00022670"/>
    </source>
</evidence>
<evidence type="ECO:0000259" key="19">
    <source>
        <dbReference type="Pfam" id="PF00905"/>
    </source>
</evidence>
<evidence type="ECO:0000256" key="2">
    <source>
        <dbReference type="ARBA" id="ARBA00007090"/>
    </source>
</evidence>
<comment type="catalytic activity">
    <reaction evidence="16">
        <text>[GlcNAc-(1-&gt;4)-Mur2Ac(oyl-L-Ala-gamma-D-Glu-L-Lys-D-Ala-D-Ala)](n)-di-trans,octa-cis-undecaprenyl diphosphate + beta-D-GlcNAc-(1-&gt;4)-Mur2Ac(oyl-L-Ala-gamma-D-Glu-L-Lys-D-Ala-D-Ala)-di-trans,octa-cis-undecaprenyl diphosphate = [GlcNAc-(1-&gt;4)-Mur2Ac(oyl-L-Ala-gamma-D-Glu-L-Lys-D-Ala-D-Ala)](n+1)-di-trans,octa-cis-undecaprenyl diphosphate + di-trans,octa-cis-undecaprenyl diphosphate + H(+)</text>
        <dbReference type="Rhea" id="RHEA:23708"/>
        <dbReference type="Rhea" id="RHEA-COMP:9602"/>
        <dbReference type="Rhea" id="RHEA-COMP:9603"/>
        <dbReference type="ChEBI" id="CHEBI:15378"/>
        <dbReference type="ChEBI" id="CHEBI:58405"/>
        <dbReference type="ChEBI" id="CHEBI:60033"/>
        <dbReference type="ChEBI" id="CHEBI:78435"/>
        <dbReference type="EC" id="2.4.99.28"/>
    </reaction>
</comment>
<dbReference type="SUPFAM" id="SSF53955">
    <property type="entry name" value="Lysozyme-like"/>
    <property type="match status" value="1"/>
</dbReference>
<comment type="subcellular location">
    <subcellularLocation>
        <location evidence="1">Cell membrane</location>
    </subcellularLocation>
</comment>
<keyword evidence="7" id="KW-0328">Glycosyltransferase</keyword>
<feature type="region of interest" description="Disordered" evidence="17">
    <location>
        <begin position="1"/>
        <end position="95"/>
    </location>
</feature>
<evidence type="ECO:0000256" key="13">
    <source>
        <dbReference type="ARBA" id="ARBA00023268"/>
    </source>
</evidence>
<gene>
    <name evidence="21" type="ORF">KDW_17910</name>
</gene>
<evidence type="ECO:0000256" key="15">
    <source>
        <dbReference type="ARBA" id="ARBA00034000"/>
    </source>
</evidence>
<dbReference type="InterPro" id="IPR001264">
    <property type="entry name" value="Glyco_trans_51"/>
</dbReference>
<evidence type="ECO:0000256" key="11">
    <source>
        <dbReference type="ARBA" id="ARBA00022984"/>
    </source>
</evidence>
<dbReference type="PANTHER" id="PTHR32282:SF11">
    <property type="entry name" value="PENICILLIN-BINDING PROTEIN 1B"/>
    <property type="match status" value="1"/>
</dbReference>
<evidence type="ECO:0000256" key="3">
    <source>
        <dbReference type="ARBA" id="ARBA00007739"/>
    </source>
</evidence>
<dbReference type="Pfam" id="PF00912">
    <property type="entry name" value="Transgly"/>
    <property type="match status" value="1"/>
</dbReference>
<dbReference type="Pfam" id="PF00905">
    <property type="entry name" value="Transpeptidase"/>
    <property type="match status" value="1"/>
</dbReference>
<accession>A0A5J4KNB7</accession>
<comment type="similarity">
    <text evidence="2">In the C-terminal section; belongs to the transpeptidase family.</text>
</comment>
<keyword evidence="4" id="KW-1003">Cell membrane</keyword>
<dbReference type="GO" id="GO:0009252">
    <property type="term" value="P:peptidoglycan biosynthetic process"/>
    <property type="evidence" value="ECO:0007669"/>
    <property type="project" value="UniProtKB-KW"/>
</dbReference>
<dbReference type="Gene3D" id="3.40.710.10">
    <property type="entry name" value="DD-peptidase/beta-lactamase superfamily"/>
    <property type="match status" value="1"/>
</dbReference>
<evidence type="ECO:0000256" key="17">
    <source>
        <dbReference type="SAM" id="MobiDB-lite"/>
    </source>
</evidence>
<evidence type="ECO:0000256" key="5">
    <source>
        <dbReference type="ARBA" id="ARBA00022645"/>
    </source>
</evidence>
<evidence type="ECO:0000256" key="14">
    <source>
        <dbReference type="ARBA" id="ARBA00023316"/>
    </source>
</evidence>
<organism evidence="21 22">
    <name type="scientific">Dictyobacter vulcani</name>
    <dbReference type="NCBI Taxonomy" id="2607529"/>
    <lineage>
        <taxon>Bacteria</taxon>
        <taxon>Bacillati</taxon>
        <taxon>Chloroflexota</taxon>
        <taxon>Ktedonobacteria</taxon>
        <taxon>Ktedonobacterales</taxon>
        <taxon>Dictyobacteraceae</taxon>
        <taxon>Dictyobacter</taxon>
    </lineage>
</organism>
<reference evidence="21 22" key="1">
    <citation type="submission" date="2019-10" db="EMBL/GenBank/DDBJ databases">
        <title>Dictyobacter vulcani sp. nov., within the class Ktedonobacteria, isolated from soil of volcanic Mt. Zao.</title>
        <authorList>
            <person name="Zheng Y."/>
            <person name="Wang C.M."/>
            <person name="Sakai Y."/>
            <person name="Abe K."/>
            <person name="Yokota A."/>
            <person name="Yabe S."/>
        </authorList>
    </citation>
    <scope>NUCLEOTIDE SEQUENCE [LARGE SCALE GENOMIC DNA]</scope>
    <source>
        <strain evidence="21 22">W12</strain>
    </source>
</reference>
<dbReference type="InterPro" id="IPR050396">
    <property type="entry name" value="Glycosyltr_51/Transpeptidase"/>
</dbReference>
<dbReference type="EMBL" id="BKZW01000001">
    <property type="protein sequence ID" value="GER87629.1"/>
    <property type="molecule type" value="Genomic_DNA"/>
</dbReference>
<dbReference type="GO" id="GO:0071555">
    <property type="term" value="P:cell wall organization"/>
    <property type="evidence" value="ECO:0007669"/>
    <property type="project" value="UniProtKB-KW"/>
</dbReference>
<dbReference type="InterPro" id="IPR012338">
    <property type="entry name" value="Beta-lactam/transpept-like"/>
</dbReference>
<evidence type="ECO:0000256" key="9">
    <source>
        <dbReference type="ARBA" id="ARBA00022801"/>
    </source>
</evidence>
<dbReference type="InterPro" id="IPR001460">
    <property type="entry name" value="PCN-bd_Tpept"/>
</dbReference>
<dbReference type="PANTHER" id="PTHR32282">
    <property type="entry name" value="BINDING PROTEIN TRANSPEPTIDASE, PUTATIVE-RELATED"/>
    <property type="match status" value="1"/>
</dbReference>
<evidence type="ECO:0000256" key="16">
    <source>
        <dbReference type="ARBA" id="ARBA00049902"/>
    </source>
</evidence>
<evidence type="ECO:0000256" key="7">
    <source>
        <dbReference type="ARBA" id="ARBA00022676"/>
    </source>
</evidence>
<dbReference type="GO" id="GO:0008658">
    <property type="term" value="F:penicillin binding"/>
    <property type="evidence" value="ECO:0007669"/>
    <property type="project" value="InterPro"/>
</dbReference>
<name>A0A5J4KNB7_9CHLR</name>
<keyword evidence="9" id="KW-0378">Hydrolase</keyword>
<evidence type="ECO:0000256" key="10">
    <source>
        <dbReference type="ARBA" id="ARBA00022960"/>
    </source>
</evidence>
<feature type="domain" description="Penicillin-binding protein transpeptidase" evidence="19">
    <location>
        <begin position="479"/>
        <end position="739"/>
    </location>
</feature>
<keyword evidence="14" id="KW-0961">Cell wall biogenesis/degradation</keyword>
<keyword evidence="8" id="KW-0808">Transferase</keyword>
<keyword evidence="18" id="KW-1133">Transmembrane helix</keyword>
<feature type="domain" description="Glycosyl transferase family 51" evidence="20">
    <location>
        <begin position="203"/>
        <end position="382"/>
    </location>
</feature>
<keyword evidence="5" id="KW-0121">Carboxypeptidase</keyword>
<dbReference type="GO" id="GO:0009002">
    <property type="term" value="F:serine-type D-Ala-D-Ala carboxypeptidase activity"/>
    <property type="evidence" value="ECO:0007669"/>
    <property type="project" value="UniProtKB-EC"/>
</dbReference>
<dbReference type="AlphaFoldDB" id="A0A5J4KNB7"/>
<dbReference type="NCBIfam" id="TIGR02074">
    <property type="entry name" value="PBP_1a_fam"/>
    <property type="match status" value="1"/>
</dbReference>
<proteinExistence type="inferred from homology"/>
<dbReference type="InterPro" id="IPR036950">
    <property type="entry name" value="PBP_transglycosylase"/>
</dbReference>
<evidence type="ECO:0000256" key="8">
    <source>
        <dbReference type="ARBA" id="ARBA00022679"/>
    </source>
</evidence>
<evidence type="ECO:0000256" key="1">
    <source>
        <dbReference type="ARBA" id="ARBA00004236"/>
    </source>
</evidence>
<dbReference type="Proteomes" id="UP000326912">
    <property type="component" value="Unassembled WGS sequence"/>
</dbReference>
<dbReference type="GO" id="GO:0030288">
    <property type="term" value="C:outer membrane-bounded periplasmic space"/>
    <property type="evidence" value="ECO:0007669"/>
    <property type="project" value="TreeGrafter"/>
</dbReference>
<sequence length="871" mass="96748">MALEPPNPGDARPPRQGDSIPDAARLRALKRQERAERAQQYLEQKRRRHERLAAPSLPPTNNRQPGRTGQRRVPQHIDTTVTPARTYPIQDADTDLYPPVSRELIPAPGKQTHHRHVIQHISRKHLRSARHQSRHSFNRFWLSICGIVGTLFLIMLTITGAGTYATYRFYTDTGATYQQQILSLHDLTPRDNLKMYDSKGIMLSQLADQGLHTEVALKQVSPLFINAIVATEDKNFWKNSGIDIFRILQAALQNLQHGRVIEGGSTITQQLIKNLLVGSEASVLRKMQEIVLTPEINNHYSKNDILEMYLNTIYFGHQAYGIDAAATMYFGLVDQPGKPAAAQLDLAQAAMLAGMPSSPALYDPALHPKTTLNRFSIVLDLMLREGYITQVQADDAMKEAQKPGFFKGAPNLGDRAPHFTQYVLRQLEQQLKLTRAQLSRSGLMVYTTLDIGLQDKIQRIMQQHIDELQGHNITNAAEVLIDYHTGAIRSLLGSIDYNSKTIDGKFDVATMGYRQPGSSFKPYVYATALEQGYTPAQAIADTPLVIQMPPGSNPATYEPKNYDQLYHGHVTLRCALQNSLNIPAVKTLQHVGIANSLRTANAMGITHPKGEAGYSMVLGGLDVNLLEHTTAFGAFANGGRTFTPYVIEKIVTTYAKKTSNHQSKEGKQAISPQVAYMMSDILSDNNSRLPEFFDCNPLQLYANSTNQCYAGNRGAIRPAAAKTGTTNDFRDNWTMGYTTDFVMGVWAGNNNYTPMYDVTGVQGAAPIWHDSMLQAEAGRPIRDFVNPGGLEKGEMTYPDGIRTTDWYLPGHYPSFIQAPTAFPSNIATVVPTDPEHPKAEKPPVINSHPYCSNFSFAFPTPKTSGSNQGWW</sequence>
<comment type="catalytic activity">
    <reaction evidence="15">
        <text>Preferential cleavage: (Ac)2-L-Lys-D-Ala-|-D-Ala. Also transpeptidation of peptidyl-alanyl moieties that are N-acyl substituents of D-alanine.</text>
        <dbReference type="EC" id="3.4.16.4"/>
    </reaction>
</comment>
<keyword evidence="18" id="KW-0812">Transmembrane</keyword>
<dbReference type="RefSeq" id="WP_151755609.1">
    <property type="nucleotide sequence ID" value="NZ_BKZW01000001.1"/>
</dbReference>
<dbReference type="GO" id="GO:0005886">
    <property type="term" value="C:plasma membrane"/>
    <property type="evidence" value="ECO:0007669"/>
    <property type="project" value="UniProtKB-SubCell"/>
</dbReference>
<feature type="transmembrane region" description="Helical" evidence="18">
    <location>
        <begin position="140"/>
        <end position="167"/>
    </location>
</feature>
<dbReference type="InterPro" id="IPR023346">
    <property type="entry name" value="Lysozyme-like_dom_sf"/>
</dbReference>
<evidence type="ECO:0000256" key="4">
    <source>
        <dbReference type="ARBA" id="ARBA00022475"/>
    </source>
</evidence>
<evidence type="ECO:0000313" key="22">
    <source>
        <dbReference type="Proteomes" id="UP000326912"/>
    </source>
</evidence>
<evidence type="ECO:0000256" key="18">
    <source>
        <dbReference type="SAM" id="Phobius"/>
    </source>
</evidence>
<dbReference type="GO" id="GO:0008360">
    <property type="term" value="P:regulation of cell shape"/>
    <property type="evidence" value="ECO:0007669"/>
    <property type="project" value="UniProtKB-KW"/>
</dbReference>
<evidence type="ECO:0000256" key="12">
    <source>
        <dbReference type="ARBA" id="ARBA00023136"/>
    </source>
</evidence>